<keyword evidence="3" id="KW-1185">Reference proteome</keyword>
<evidence type="ECO:0000256" key="1">
    <source>
        <dbReference type="SAM" id="Phobius"/>
    </source>
</evidence>
<dbReference type="KEGG" id="dvn:HQ394_02925"/>
<dbReference type="InterPro" id="IPR024399">
    <property type="entry name" value="DUF2628"/>
</dbReference>
<dbReference type="AlphaFoldDB" id="A0A7H1MYH1"/>
<keyword evidence="1" id="KW-0812">Transmembrane</keyword>
<keyword evidence="1" id="KW-0472">Membrane</keyword>
<proteinExistence type="predicted"/>
<organism evidence="2 3">
    <name type="scientific">Defluviicoccus vanus</name>
    <dbReference type="NCBI Taxonomy" id="111831"/>
    <lineage>
        <taxon>Bacteria</taxon>
        <taxon>Pseudomonadati</taxon>
        <taxon>Pseudomonadota</taxon>
        <taxon>Alphaproteobacteria</taxon>
        <taxon>Rhodospirillales</taxon>
        <taxon>Rhodospirillaceae</taxon>
        <taxon>Defluviicoccus</taxon>
    </lineage>
</organism>
<reference evidence="2 3" key="1">
    <citation type="submission" date="2020-05" db="EMBL/GenBank/DDBJ databases">
        <title>Complete closed genome sequence of Defluviicoccus vanus.</title>
        <authorList>
            <person name="Bessarab I."/>
            <person name="Arumugam K."/>
            <person name="Maszenan A.M."/>
            <person name="Seviour R.J."/>
            <person name="Williams R.B."/>
        </authorList>
    </citation>
    <scope>NUCLEOTIDE SEQUENCE [LARGE SCALE GENOMIC DNA]</scope>
    <source>
        <strain evidence="2 3">Ben 114</strain>
    </source>
</reference>
<dbReference type="EMBL" id="CP053923">
    <property type="protein sequence ID" value="QNT68507.1"/>
    <property type="molecule type" value="Genomic_DNA"/>
</dbReference>
<feature type="transmembrane region" description="Helical" evidence="1">
    <location>
        <begin position="33"/>
        <end position="49"/>
    </location>
</feature>
<dbReference type="RefSeq" id="WP_190261945.1">
    <property type="nucleotide sequence ID" value="NZ_CP053923.1"/>
</dbReference>
<protein>
    <submittedName>
        <fullName evidence="2">Uncharacterized protein</fullName>
    </submittedName>
</protein>
<gene>
    <name evidence="2" type="ORF">HQ394_02925</name>
</gene>
<dbReference type="Pfam" id="PF10947">
    <property type="entry name" value="DUF2628"/>
    <property type="match status" value="1"/>
</dbReference>
<dbReference type="Proteomes" id="UP000516369">
    <property type="component" value="Chromosome"/>
</dbReference>
<evidence type="ECO:0000313" key="2">
    <source>
        <dbReference type="EMBL" id="QNT68507.1"/>
    </source>
</evidence>
<sequence length="92" mass="10030">MGSGLWLVALGLIAVELLWGSLAMEVGLDPITQGAISFGLSIVIGWLANDLRRWTLFRRGYAEVGVVAARSNDEAMQRFFDQHALLTAGLVR</sequence>
<keyword evidence="1" id="KW-1133">Transmembrane helix</keyword>
<accession>A0A7H1MYH1</accession>
<name>A0A7H1MYH1_9PROT</name>
<evidence type="ECO:0000313" key="3">
    <source>
        <dbReference type="Proteomes" id="UP000516369"/>
    </source>
</evidence>